<dbReference type="InterPro" id="IPR011047">
    <property type="entry name" value="Quinoprotein_ADH-like_sf"/>
</dbReference>
<dbReference type="EMBL" id="ONZQ02000001">
    <property type="protein sequence ID" value="SPN97726.1"/>
    <property type="molecule type" value="Genomic_DNA"/>
</dbReference>
<dbReference type="SUPFAM" id="SSF50978">
    <property type="entry name" value="WD40 repeat-like"/>
    <property type="match status" value="1"/>
</dbReference>
<dbReference type="InterPro" id="IPR015943">
    <property type="entry name" value="WD40/YVTN_repeat-like_dom_sf"/>
</dbReference>
<dbReference type="GO" id="GO:0000209">
    <property type="term" value="P:protein polyubiquitination"/>
    <property type="evidence" value="ECO:0007669"/>
    <property type="project" value="TreeGrafter"/>
</dbReference>
<evidence type="ECO:0000256" key="2">
    <source>
        <dbReference type="ARBA" id="ARBA00022737"/>
    </source>
</evidence>
<dbReference type="GO" id="GO:0043161">
    <property type="term" value="P:proteasome-mediated ubiquitin-dependent protein catabolic process"/>
    <property type="evidence" value="ECO:0007669"/>
    <property type="project" value="TreeGrafter"/>
</dbReference>
<evidence type="ECO:0000256" key="1">
    <source>
        <dbReference type="ARBA" id="ARBA00022574"/>
    </source>
</evidence>
<dbReference type="Pfam" id="PF00400">
    <property type="entry name" value="WD40"/>
    <property type="match status" value="4"/>
</dbReference>
<feature type="repeat" description="WD" evidence="5">
    <location>
        <begin position="121"/>
        <end position="163"/>
    </location>
</feature>
<dbReference type="GO" id="GO:0031464">
    <property type="term" value="C:Cul4A-RING E3 ubiquitin ligase complex"/>
    <property type="evidence" value="ECO:0007669"/>
    <property type="project" value="TreeGrafter"/>
</dbReference>
<dbReference type="InterPro" id="IPR020472">
    <property type="entry name" value="WD40_PAC1"/>
</dbReference>
<dbReference type="PANTHER" id="PTHR46202:SF1">
    <property type="entry name" value="DNA EXCISION REPAIR PROTEIN ERCC-8"/>
    <property type="match status" value="1"/>
</dbReference>
<feature type="repeat" description="WD" evidence="5">
    <location>
        <begin position="282"/>
        <end position="323"/>
    </location>
</feature>
<organism evidence="7 8">
    <name type="scientific">Cephalotrichum gorgonifer</name>
    <dbReference type="NCBI Taxonomy" id="2041049"/>
    <lineage>
        <taxon>Eukaryota</taxon>
        <taxon>Fungi</taxon>
        <taxon>Dikarya</taxon>
        <taxon>Ascomycota</taxon>
        <taxon>Pezizomycotina</taxon>
        <taxon>Sordariomycetes</taxon>
        <taxon>Hypocreomycetidae</taxon>
        <taxon>Microascales</taxon>
        <taxon>Microascaceae</taxon>
        <taxon>Cephalotrichum</taxon>
    </lineage>
</organism>
<dbReference type="InterPro" id="IPR036322">
    <property type="entry name" value="WD40_repeat_dom_sf"/>
</dbReference>
<keyword evidence="8" id="KW-1185">Reference proteome</keyword>
<keyword evidence="2" id="KW-0677">Repeat</keyword>
<dbReference type="GO" id="GO:0006283">
    <property type="term" value="P:transcription-coupled nucleotide-excision repair"/>
    <property type="evidence" value="ECO:0007669"/>
    <property type="project" value="InterPro"/>
</dbReference>
<evidence type="ECO:0000256" key="3">
    <source>
        <dbReference type="ARBA" id="ARBA00022763"/>
    </source>
</evidence>
<protein>
    <submittedName>
        <fullName evidence="7">Related to microtubule-interacting protein</fullName>
    </submittedName>
</protein>
<evidence type="ECO:0000256" key="5">
    <source>
        <dbReference type="PROSITE-ProRule" id="PRU00221"/>
    </source>
</evidence>
<dbReference type="PROSITE" id="PS50294">
    <property type="entry name" value="WD_REPEATS_REGION"/>
    <property type="match status" value="3"/>
</dbReference>
<feature type="compositionally biased region" description="Polar residues" evidence="6">
    <location>
        <begin position="40"/>
        <end position="50"/>
    </location>
</feature>
<accession>A0AAE8SS44</accession>
<dbReference type="InterPro" id="IPR001680">
    <property type="entry name" value="WD40_rpt"/>
</dbReference>
<feature type="region of interest" description="Disordered" evidence="6">
    <location>
        <begin position="447"/>
        <end position="467"/>
    </location>
</feature>
<dbReference type="InterPro" id="IPR019775">
    <property type="entry name" value="WD40_repeat_CS"/>
</dbReference>
<feature type="repeat" description="WD" evidence="5">
    <location>
        <begin position="207"/>
        <end position="244"/>
    </location>
</feature>
<dbReference type="Proteomes" id="UP001187682">
    <property type="component" value="Unassembled WGS sequence"/>
</dbReference>
<reference evidence="7" key="1">
    <citation type="submission" date="2018-03" db="EMBL/GenBank/DDBJ databases">
        <authorList>
            <person name="Guldener U."/>
        </authorList>
    </citation>
    <scope>NUCLEOTIDE SEQUENCE</scope>
</reference>
<name>A0AAE8SS44_9PEZI</name>
<dbReference type="GO" id="GO:0000109">
    <property type="term" value="C:nucleotide-excision repair complex"/>
    <property type="evidence" value="ECO:0007669"/>
    <property type="project" value="TreeGrafter"/>
</dbReference>
<evidence type="ECO:0000313" key="8">
    <source>
        <dbReference type="Proteomes" id="UP001187682"/>
    </source>
</evidence>
<keyword evidence="3" id="KW-0227">DNA damage</keyword>
<dbReference type="Gene3D" id="2.130.10.10">
    <property type="entry name" value="YVTN repeat-like/Quinoprotein amine dehydrogenase"/>
    <property type="match status" value="1"/>
</dbReference>
<proteinExistence type="predicted"/>
<dbReference type="AlphaFoldDB" id="A0AAE8SS44"/>
<dbReference type="SUPFAM" id="SSF50998">
    <property type="entry name" value="Quinoprotein alcohol dehydrogenase-like"/>
    <property type="match status" value="1"/>
</dbReference>
<gene>
    <name evidence="7" type="ORF">DNG_01239</name>
</gene>
<evidence type="ECO:0000313" key="7">
    <source>
        <dbReference type="EMBL" id="SPN97726.1"/>
    </source>
</evidence>
<keyword evidence="4" id="KW-0234">DNA repair</keyword>
<evidence type="ECO:0000256" key="4">
    <source>
        <dbReference type="ARBA" id="ARBA00023204"/>
    </source>
</evidence>
<dbReference type="SMART" id="SM00320">
    <property type="entry name" value="WD40"/>
    <property type="match status" value="4"/>
</dbReference>
<evidence type="ECO:0000256" key="6">
    <source>
        <dbReference type="SAM" id="MobiDB-lite"/>
    </source>
</evidence>
<dbReference type="PROSITE" id="PS00678">
    <property type="entry name" value="WD_REPEATS_1"/>
    <property type="match status" value="3"/>
</dbReference>
<dbReference type="PRINTS" id="PR00320">
    <property type="entry name" value="GPROTEINBRPT"/>
</dbReference>
<sequence>MHDRILARELGDLSPHEFAHTVTTELLSGFTLAQHHRFDGTTNAEDGDSSSPERPHETSIVAHKGGANTLAIEKFDGKLMVSGGSDGSIKIWDLESCPNPHEPHVVDPIASVPRVRDEFRREGHTSGITHVDFHPYNKDTFLSASFDHSLKQWSCKSASVTAHFDLQEKIYSHATSPVAATPVVACATQHSNVRLVDLRSRSTAQSLSASGGAVLAVSWSPRHERILVSGHTDGRVRIWDARRGHSPLGLLDMEDHRGIIHRFDHAMASGLGWSRGTVRLAARAHDDAVNGVSWTDDGNYIVSAGLDGRIRVWDAATGANTLAGFGSAVQNRRVAPVRMLVPPSSLMARGSRELLFWPNEHEILVLDLHAGYLVRRLRVPGTAISAASPAGVPRKRITGMAWRGAGGRRRVLGVEMGGGTAPGGVYTSHADGCIRAWMPRLASCQEADGDGEGAGEGGGVDDDTRKRKRKAVDDAFRSLMGQQVTFT</sequence>
<feature type="region of interest" description="Disordered" evidence="6">
    <location>
        <begin position="39"/>
        <end position="58"/>
    </location>
</feature>
<keyword evidence="1 5" id="KW-0853">WD repeat</keyword>
<dbReference type="PROSITE" id="PS50082">
    <property type="entry name" value="WD_REPEATS_2"/>
    <property type="match status" value="4"/>
</dbReference>
<dbReference type="PANTHER" id="PTHR46202">
    <property type="entry name" value="DNA EXCISION REPAIR PROTEIN ERCC-8"/>
    <property type="match status" value="1"/>
</dbReference>
<dbReference type="InterPro" id="IPR042238">
    <property type="entry name" value="Rad28/ERCC8/Ckn1/ATCSA-1"/>
</dbReference>
<comment type="caution">
    <text evidence="7">The sequence shown here is derived from an EMBL/GenBank/DDBJ whole genome shotgun (WGS) entry which is preliminary data.</text>
</comment>
<feature type="repeat" description="WD" evidence="5">
    <location>
        <begin position="60"/>
        <end position="96"/>
    </location>
</feature>